<name>A0AAV3QX36_LITER</name>
<protein>
    <submittedName>
        <fullName evidence="2">Uncharacterized protein</fullName>
    </submittedName>
</protein>
<feature type="compositionally biased region" description="Polar residues" evidence="1">
    <location>
        <begin position="140"/>
        <end position="172"/>
    </location>
</feature>
<sequence length="179" mass="19335">MALGVSAHGPSAGYPQQGYGHKEEYSKEDYYKDGNMHKEDYYKTDNYGNSSTVQMMRPHSSHSPSGPNHHGNGNGYGNSQHGPEGNGYGNSSFTSGVTSQHGPGSNGYGNSGYSSGIHSQHGSGNNIYGNNHGSHMPMGTSRSQDMNYGYQSQGQSSDRPYYQQQPNGSHSWISKDLDD</sequence>
<evidence type="ECO:0000313" key="2">
    <source>
        <dbReference type="EMBL" id="GAA0167522.1"/>
    </source>
</evidence>
<gene>
    <name evidence="2" type="ORF">LIER_22440</name>
</gene>
<feature type="compositionally biased region" description="Polar residues" evidence="1">
    <location>
        <begin position="117"/>
        <end position="133"/>
    </location>
</feature>
<reference evidence="2 3" key="1">
    <citation type="submission" date="2024-01" db="EMBL/GenBank/DDBJ databases">
        <title>The complete chloroplast genome sequence of Lithospermum erythrorhizon: insights into the phylogenetic relationship among Boraginaceae species and the maternal lineages of purple gromwells.</title>
        <authorList>
            <person name="Okada T."/>
            <person name="Watanabe K."/>
        </authorList>
    </citation>
    <scope>NUCLEOTIDE SEQUENCE [LARGE SCALE GENOMIC DNA]</scope>
</reference>
<accession>A0AAV3QX36</accession>
<feature type="compositionally biased region" description="Polar residues" evidence="1">
    <location>
        <begin position="89"/>
        <end position="103"/>
    </location>
</feature>
<dbReference type="Proteomes" id="UP001454036">
    <property type="component" value="Unassembled WGS sequence"/>
</dbReference>
<feature type="region of interest" description="Disordered" evidence="1">
    <location>
        <begin position="42"/>
        <end position="179"/>
    </location>
</feature>
<organism evidence="2 3">
    <name type="scientific">Lithospermum erythrorhizon</name>
    <name type="common">Purple gromwell</name>
    <name type="synonym">Lithospermum officinale var. erythrorhizon</name>
    <dbReference type="NCBI Taxonomy" id="34254"/>
    <lineage>
        <taxon>Eukaryota</taxon>
        <taxon>Viridiplantae</taxon>
        <taxon>Streptophyta</taxon>
        <taxon>Embryophyta</taxon>
        <taxon>Tracheophyta</taxon>
        <taxon>Spermatophyta</taxon>
        <taxon>Magnoliopsida</taxon>
        <taxon>eudicotyledons</taxon>
        <taxon>Gunneridae</taxon>
        <taxon>Pentapetalae</taxon>
        <taxon>asterids</taxon>
        <taxon>lamiids</taxon>
        <taxon>Boraginales</taxon>
        <taxon>Boraginaceae</taxon>
        <taxon>Boraginoideae</taxon>
        <taxon>Lithospermeae</taxon>
        <taxon>Lithospermum</taxon>
    </lineage>
</organism>
<evidence type="ECO:0000256" key="1">
    <source>
        <dbReference type="SAM" id="MobiDB-lite"/>
    </source>
</evidence>
<feature type="compositionally biased region" description="Low complexity" evidence="1">
    <location>
        <begin position="61"/>
        <end position="82"/>
    </location>
</feature>
<proteinExistence type="predicted"/>
<comment type="caution">
    <text evidence="2">The sequence shown here is derived from an EMBL/GenBank/DDBJ whole genome shotgun (WGS) entry which is preliminary data.</text>
</comment>
<dbReference type="AlphaFoldDB" id="A0AAV3QX36"/>
<keyword evidence="3" id="KW-1185">Reference proteome</keyword>
<dbReference type="EMBL" id="BAABME010006127">
    <property type="protein sequence ID" value="GAA0167522.1"/>
    <property type="molecule type" value="Genomic_DNA"/>
</dbReference>
<feature type="region of interest" description="Disordered" evidence="1">
    <location>
        <begin position="1"/>
        <end position="21"/>
    </location>
</feature>
<evidence type="ECO:0000313" key="3">
    <source>
        <dbReference type="Proteomes" id="UP001454036"/>
    </source>
</evidence>